<evidence type="ECO:0000259" key="3">
    <source>
        <dbReference type="PROSITE" id="PS51186"/>
    </source>
</evidence>
<evidence type="ECO:0000313" key="5">
    <source>
        <dbReference type="Proteomes" id="UP001060336"/>
    </source>
</evidence>
<dbReference type="PANTHER" id="PTHR43877:SF2">
    <property type="entry name" value="AMINOALKYLPHOSPHONATE N-ACETYLTRANSFERASE-RELATED"/>
    <property type="match status" value="1"/>
</dbReference>
<gene>
    <name evidence="4" type="ORF">NUH88_22070</name>
</gene>
<dbReference type="PANTHER" id="PTHR43877">
    <property type="entry name" value="AMINOALKYLPHOSPHONATE N-ACETYLTRANSFERASE-RELATED-RELATED"/>
    <property type="match status" value="1"/>
</dbReference>
<evidence type="ECO:0000256" key="1">
    <source>
        <dbReference type="ARBA" id="ARBA00022679"/>
    </source>
</evidence>
<dbReference type="RefSeq" id="WP_257769049.1">
    <property type="nucleotide sequence ID" value="NZ_CP102480.1"/>
</dbReference>
<name>A0A9J7AUR3_9PROT</name>
<dbReference type="EC" id="2.3.1.-" evidence="4"/>
<dbReference type="PROSITE" id="PS51186">
    <property type="entry name" value="GNAT"/>
    <property type="match status" value="2"/>
</dbReference>
<feature type="domain" description="N-acetyltransferase" evidence="3">
    <location>
        <begin position="175"/>
        <end position="328"/>
    </location>
</feature>
<organism evidence="4 5">
    <name type="scientific">Nisaea acidiphila</name>
    <dbReference type="NCBI Taxonomy" id="1862145"/>
    <lineage>
        <taxon>Bacteria</taxon>
        <taxon>Pseudomonadati</taxon>
        <taxon>Pseudomonadota</taxon>
        <taxon>Alphaproteobacteria</taxon>
        <taxon>Rhodospirillales</taxon>
        <taxon>Thalassobaculaceae</taxon>
        <taxon>Nisaea</taxon>
    </lineage>
</organism>
<dbReference type="InterPro" id="IPR050832">
    <property type="entry name" value="Bact_Acetyltransf"/>
</dbReference>
<protein>
    <submittedName>
        <fullName evidence="4">GNAT family acetyltransferase</fullName>
        <ecNumber evidence="4">2.3.1.-</ecNumber>
    </submittedName>
</protein>
<dbReference type="AlphaFoldDB" id="A0A9J7AUR3"/>
<keyword evidence="1 4" id="KW-0808">Transferase</keyword>
<dbReference type="Pfam" id="PF00583">
    <property type="entry name" value="Acetyltransf_1"/>
    <property type="match status" value="2"/>
</dbReference>
<dbReference type="EMBL" id="CP102480">
    <property type="protein sequence ID" value="UUX50060.1"/>
    <property type="molecule type" value="Genomic_DNA"/>
</dbReference>
<dbReference type="Proteomes" id="UP001060336">
    <property type="component" value="Chromosome"/>
</dbReference>
<dbReference type="Gene3D" id="3.40.630.30">
    <property type="match status" value="2"/>
</dbReference>
<dbReference type="InterPro" id="IPR016181">
    <property type="entry name" value="Acyl_CoA_acyltransferase"/>
</dbReference>
<sequence length="356" mass="39527">MALDIRPIADGDTPAVVALWNAAGLTVPHNDPYEDIRFCQRSVNAEILLGFDGDRLAAAAMVGHDGHRGWYYYVGVDPAIHGGGHGREIMGAAENWLIGRGVGKAQLMIRSTNSKVKAFYERLGYVEEDRLVMAKRFRPVPDWKIGAVSTQVIHLEMKTPPDRAKARPPETGRTVTLERIGIPTTRFYRYLYDGVGGDWFWVSRRIMDDESLAQTLSREGAEYHLLRVDGEPAGYCELERSADGKETELSYFGLLPDFIGLGLGRYFIDAAIDLAWGPETERVWVHTCDLDHPRAIGNYMRAGFVPVARETEILPDPRDAGFSAPPAEADRGHAADSLYRDAAGLATLPDLTKRQE</sequence>
<reference evidence="4" key="1">
    <citation type="submission" date="2022-08" db="EMBL/GenBank/DDBJ databases">
        <title>Nisaea acidiphila sp. nov., isolated from a marine algal debris and emended description of the genus Nisaea Urios et al. 2008.</title>
        <authorList>
            <person name="Kwon K."/>
        </authorList>
    </citation>
    <scope>NUCLEOTIDE SEQUENCE</scope>
    <source>
        <strain evidence="4">MEBiC11861</strain>
    </source>
</reference>
<feature type="domain" description="N-acetyltransferase" evidence="3">
    <location>
        <begin position="3"/>
        <end position="162"/>
    </location>
</feature>
<evidence type="ECO:0000256" key="2">
    <source>
        <dbReference type="ARBA" id="ARBA00023315"/>
    </source>
</evidence>
<evidence type="ECO:0000313" key="4">
    <source>
        <dbReference type="EMBL" id="UUX50060.1"/>
    </source>
</evidence>
<dbReference type="InterPro" id="IPR000182">
    <property type="entry name" value="GNAT_dom"/>
</dbReference>
<dbReference type="KEGG" id="naci:NUH88_22070"/>
<dbReference type="SUPFAM" id="SSF55729">
    <property type="entry name" value="Acyl-CoA N-acyltransferases (Nat)"/>
    <property type="match status" value="2"/>
</dbReference>
<keyword evidence="5" id="KW-1185">Reference proteome</keyword>
<keyword evidence="2 4" id="KW-0012">Acyltransferase</keyword>
<dbReference type="NCBIfam" id="NF002959">
    <property type="entry name" value="PRK03624.1"/>
    <property type="match status" value="1"/>
</dbReference>
<dbReference type="CDD" id="cd04301">
    <property type="entry name" value="NAT_SF"/>
    <property type="match status" value="2"/>
</dbReference>
<proteinExistence type="predicted"/>
<dbReference type="GO" id="GO:0016747">
    <property type="term" value="F:acyltransferase activity, transferring groups other than amino-acyl groups"/>
    <property type="evidence" value="ECO:0007669"/>
    <property type="project" value="InterPro"/>
</dbReference>
<accession>A0A9J7AUR3</accession>